<dbReference type="EMBL" id="AQPN01000110">
    <property type="protein sequence ID" value="EOR93523.1"/>
    <property type="molecule type" value="Genomic_DNA"/>
</dbReference>
<reference evidence="1 2" key="1">
    <citation type="journal article" date="2013" name="Genome Announc.">
        <title>Draft Genome Sequence of Arcticibacter svalbardensis Strain MN12-7T, a Member of the Family Sphingobacteriaceae Isolated from an Arctic Soil Sample.</title>
        <authorList>
            <person name="Shivaji S."/>
            <person name="Ara S."/>
            <person name="Prasad S."/>
            <person name="Manasa B.P."/>
            <person name="Begum Z."/>
            <person name="Singh A."/>
            <person name="Kumar Pinnaka A."/>
        </authorList>
    </citation>
    <scope>NUCLEOTIDE SEQUENCE [LARGE SCALE GENOMIC DNA]</scope>
    <source>
        <strain evidence="1 2">MN12-7</strain>
    </source>
</reference>
<accession>R9GP72</accession>
<gene>
    <name evidence="1" type="ORF">ADIARSV_3236</name>
</gene>
<organism evidence="1 2">
    <name type="scientific">Arcticibacter svalbardensis MN12-7</name>
    <dbReference type="NCBI Taxonomy" id="1150600"/>
    <lineage>
        <taxon>Bacteria</taxon>
        <taxon>Pseudomonadati</taxon>
        <taxon>Bacteroidota</taxon>
        <taxon>Sphingobacteriia</taxon>
        <taxon>Sphingobacteriales</taxon>
        <taxon>Sphingobacteriaceae</taxon>
        <taxon>Arcticibacter</taxon>
    </lineage>
</organism>
<sequence length="57" mass="6682">MQQQLKYDEAIAGALDFIKDKLKFKYSSQCHYKIGWSKIKEFMKAQDIVFVSTEACE</sequence>
<evidence type="ECO:0000313" key="1">
    <source>
        <dbReference type="EMBL" id="EOR93523.1"/>
    </source>
</evidence>
<name>R9GP72_9SPHI</name>
<dbReference type="Proteomes" id="UP000014174">
    <property type="component" value="Unassembled WGS sequence"/>
</dbReference>
<proteinExistence type="predicted"/>
<protein>
    <submittedName>
        <fullName evidence="1">Uncharacterized protein</fullName>
    </submittedName>
</protein>
<dbReference type="AlphaFoldDB" id="R9GP72"/>
<keyword evidence="2" id="KW-1185">Reference proteome</keyword>
<evidence type="ECO:0000313" key="2">
    <source>
        <dbReference type="Proteomes" id="UP000014174"/>
    </source>
</evidence>
<comment type="caution">
    <text evidence="1">The sequence shown here is derived from an EMBL/GenBank/DDBJ whole genome shotgun (WGS) entry which is preliminary data.</text>
</comment>